<evidence type="ECO:0000313" key="1">
    <source>
        <dbReference type="EMBL" id="MBU3877526.1"/>
    </source>
</evidence>
<accession>A0ABS6D8S1</accession>
<comment type="caution">
    <text evidence="1">The sequence shown here is derived from an EMBL/GenBank/DDBJ whole genome shotgun (WGS) entry which is preliminary data.</text>
</comment>
<dbReference type="RefSeq" id="WP_216244139.1">
    <property type="nucleotide sequence ID" value="NZ_JABACJ020000019.1"/>
</dbReference>
<evidence type="ECO:0000313" key="2">
    <source>
        <dbReference type="Proteomes" id="UP000723714"/>
    </source>
</evidence>
<dbReference type="Proteomes" id="UP000723714">
    <property type="component" value="Unassembled WGS sequence"/>
</dbReference>
<keyword evidence="2" id="KW-1185">Reference proteome</keyword>
<sequence length="478" mass="55622">MKTGSFVNGIKGSRGVRNVYCSEEIAGSREYYEMEKKALDIDLVSPAGSPGLCIMPIVDGAMLLSQTTYIPGTKVESRPHGYTHGHIVSNQQFDAELKEVLDHPVFDELFTKGPMDELVNYQKEGLLDYHSPEIADDQEEMSVFWRKLSEGRRWNFFVHVMLVLAKNEHILLNTLEYDSREVQAEMYRVLPMQYAHKLSTLSSGNCVQTTFHFLFHTEREYTDAELYTRWTMQDMTAEIKEYQFRKFPFLSRLITSSDQSVRTAFFKSLYRNQGIGMADSHGQDLLADLESLNAAAYRYLKKTEGFTDKKQKQKAVKVELEEDLRKAVQDYYVCGDEKYDLMRLREKLIYQAGSSESFLNMVRPQLRKQLSGIDLYDAGKCQKRKFVRLALLTFEMTDKEYCNLRRNNQSTISMGPYYYTEFFRFLSDTSSSAREYKEWIRIFAEIHNDFFGWQIGTRMTDRIVRDTAVQIYKLGGEG</sequence>
<dbReference type="EMBL" id="JABACJ020000019">
    <property type="protein sequence ID" value="MBU3877526.1"/>
    <property type="molecule type" value="Genomic_DNA"/>
</dbReference>
<protein>
    <submittedName>
        <fullName evidence="1">Uncharacterized protein</fullName>
    </submittedName>
</protein>
<reference evidence="1 2" key="1">
    <citation type="submission" date="2021-06" db="EMBL/GenBank/DDBJ databases">
        <title>Faecalicatena sp. nov. isolated from porcine feces.</title>
        <authorList>
            <person name="Oh B.S."/>
            <person name="Lee J.H."/>
        </authorList>
    </citation>
    <scope>NUCLEOTIDE SEQUENCE [LARGE SCALE GENOMIC DNA]</scope>
    <source>
        <strain evidence="1 2">AGMB00832</strain>
    </source>
</reference>
<gene>
    <name evidence="1" type="ORF">HGO97_017115</name>
</gene>
<proteinExistence type="predicted"/>
<name>A0ABS6D8S1_9FIRM</name>
<organism evidence="1 2">
    <name type="scientific">Faecalicatena faecalis</name>
    <dbReference type="NCBI Taxonomy" id="2726362"/>
    <lineage>
        <taxon>Bacteria</taxon>
        <taxon>Bacillati</taxon>
        <taxon>Bacillota</taxon>
        <taxon>Clostridia</taxon>
        <taxon>Lachnospirales</taxon>
        <taxon>Lachnospiraceae</taxon>
        <taxon>Faecalicatena</taxon>
    </lineage>
</organism>